<organism evidence="2 3">
    <name type="scientific">Methylomonas lenta</name>
    <dbReference type="NCBI Taxonomy" id="980561"/>
    <lineage>
        <taxon>Bacteria</taxon>
        <taxon>Pseudomonadati</taxon>
        <taxon>Pseudomonadota</taxon>
        <taxon>Gammaproteobacteria</taxon>
        <taxon>Methylococcales</taxon>
        <taxon>Methylococcaceae</taxon>
        <taxon>Methylomonas</taxon>
    </lineage>
</organism>
<name>A0A177NS66_9GAMM</name>
<evidence type="ECO:0000313" key="2">
    <source>
        <dbReference type="EMBL" id="OAI20069.1"/>
    </source>
</evidence>
<dbReference type="Gene3D" id="1.10.3680.10">
    <property type="entry name" value="TerB-like"/>
    <property type="match status" value="1"/>
</dbReference>
<dbReference type="InterPro" id="IPR007791">
    <property type="entry name" value="DjlA_N"/>
</dbReference>
<evidence type="ECO:0000259" key="1">
    <source>
        <dbReference type="Pfam" id="PF05099"/>
    </source>
</evidence>
<protein>
    <recommendedName>
        <fullName evidence="1">Co-chaperone DjlA N-terminal domain-containing protein</fullName>
    </recommendedName>
</protein>
<dbReference type="CDD" id="cd07313">
    <property type="entry name" value="terB_like_2"/>
    <property type="match status" value="1"/>
</dbReference>
<feature type="domain" description="Co-chaperone DjlA N-terminal" evidence="1">
    <location>
        <begin position="27"/>
        <end position="143"/>
    </location>
</feature>
<dbReference type="InterPro" id="IPR029024">
    <property type="entry name" value="TerB-like"/>
</dbReference>
<accession>A0A177NS66</accession>
<dbReference type="OrthoDB" id="5294347at2"/>
<keyword evidence="3" id="KW-1185">Reference proteome</keyword>
<sequence>MLNQIKLFFEQHLALPLPEDTTEEQLQLASVALFMEMMVMDDVCESKERSLILSLVQSCFSFTAEQAETLIASAEKQRQQATDYFEFTSLINKQCSLEQKIQLIESLWRIAYVDDKLDAQEEYLVRKIAGLLYVPHIDFIMAKNRVHPA</sequence>
<dbReference type="RefSeq" id="WP_066978415.1">
    <property type="nucleotide sequence ID" value="NZ_LUUI01000056.1"/>
</dbReference>
<dbReference type="Pfam" id="PF05099">
    <property type="entry name" value="TerB"/>
    <property type="match status" value="1"/>
</dbReference>
<dbReference type="EMBL" id="LUUI01000056">
    <property type="protein sequence ID" value="OAI20069.1"/>
    <property type="molecule type" value="Genomic_DNA"/>
</dbReference>
<dbReference type="Proteomes" id="UP000078476">
    <property type="component" value="Unassembled WGS sequence"/>
</dbReference>
<dbReference type="SUPFAM" id="SSF158682">
    <property type="entry name" value="TerB-like"/>
    <property type="match status" value="1"/>
</dbReference>
<evidence type="ECO:0000313" key="3">
    <source>
        <dbReference type="Proteomes" id="UP000078476"/>
    </source>
</evidence>
<proteinExistence type="predicted"/>
<dbReference type="AlphaFoldDB" id="A0A177NS66"/>
<gene>
    <name evidence="2" type="ORF">A1359_21405</name>
</gene>
<reference evidence="2 3" key="1">
    <citation type="submission" date="2016-03" db="EMBL/GenBank/DDBJ databases">
        <authorList>
            <person name="Ploux O."/>
        </authorList>
    </citation>
    <scope>NUCLEOTIDE SEQUENCE [LARGE SCALE GENOMIC DNA]</scope>
    <source>
        <strain evidence="2 3">R-45370</strain>
    </source>
</reference>
<comment type="caution">
    <text evidence="2">The sequence shown here is derived from an EMBL/GenBank/DDBJ whole genome shotgun (WGS) entry which is preliminary data.</text>
</comment>